<dbReference type="InterPro" id="IPR020189">
    <property type="entry name" value="IF5A_C"/>
</dbReference>
<evidence type="ECO:0000256" key="3">
    <source>
        <dbReference type="ARBA" id="ARBA00006016"/>
    </source>
</evidence>
<dbReference type="HAMAP" id="MF_00085">
    <property type="entry name" value="eIF_5A"/>
    <property type="match status" value="1"/>
</dbReference>
<dbReference type="RefSeq" id="WP_048193469.1">
    <property type="nucleotide sequence ID" value="NZ_CAAGSM010000002.1"/>
</dbReference>
<evidence type="ECO:0000256" key="6">
    <source>
        <dbReference type="ARBA" id="ARBA00022540"/>
    </source>
</evidence>
<dbReference type="GO" id="GO:0005737">
    <property type="term" value="C:cytoplasm"/>
    <property type="evidence" value="ECO:0007669"/>
    <property type="project" value="UniProtKB-SubCell"/>
</dbReference>
<keyword evidence="5 11" id="KW-0963">Cytoplasm</keyword>
<evidence type="ECO:0000256" key="11">
    <source>
        <dbReference type="HAMAP-Rule" id="MF_00085"/>
    </source>
</evidence>
<comment type="subcellular location">
    <subcellularLocation>
        <location evidence="2 11">Cytoplasm</location>
    </subcellularLocation>
</comment>
<dbReference type="OrthoDB" id="23689at2157"/>
<protein>
    <recommendedName>
        <fullName evidence="4 11">Translation initiation factor 5A</fullName>
    </recommendedName>
    <alternativeName>
        <fullName evidence="10 11">Hypusine-containing protein</fullName>
    </alternativeName>
    <alternativeName>
        <fullName evidence="9 11">eIF-5A</fullName>
    </alternativeName>
</protein>
<evidence type="ECO:0000313" key="14">
    <source>
        <dbReference type="Proteomes" id="UP000029859"/>
    </source>
</evidence>
<dbReference type="Gene3D" id="2.30.30.30">
    <property type="match status" value="1"/>
</dbReference>
<name>A0A099T497_METMT</name>
<comment type="caution">
    <text evidence="13">The sequence shown here is derived from an EMBL/GenBank/DDBJ whole genome shotgun (WGS) entry which is preliminary data.</text>
</comment>
<evidence type="ECO:0000256" key="8">
    <source>
        <dbReference type="ARBA" id="ARBA00023071"/>
    </source>
</evidence>
<dbReference type="SUPFAM" id="SSF50249">
    <property type="entry name" value="Nucleic acid-binding proteins"/>
    <property type="match status" value="1"/>
</dbReference>
<accession>A0A099T497</accession>
<dbReference type="PIRSF" id="PIRSF003025">
    <property type="entry name" value="eIF5A"/>
    <property type="match status" value="1"/>
</dbReference>
<dbReference type="SUPFAM" id="SSF50104">
    <property type="entry name" value="Translation proteins SH3-like domain"/>
    <property type="match status" value="1"/>
</dbReference>
<dbReference type="GO" id="GO:0003746">
    <property type="term" value="F:translation elongation factor activity"/>
    <property type="evidence" value="ECO:0007669"/>
    <property type="project" value="InterPro"/>
</dbReference>
<dbReference type="GO" id="GO:0003743">
    <property type="term" value="F:translation initiation factor activity"/>
    <property type="evidence" value="ECO:0007669"/>
    <property type="project" value="UniProtKB-UniRule"/>
</dbReference>
<evidence type="ECO:0000256" key="9">
    <source>
        <dbReference type="ARBA" id="ARBA00032030"/>
    </source>
</evidence>
<sequence>MKQQVEVKELKEGKYVLEGDEPCVIKSITKSKPGKHGSAKARIEAIGIFDGQKRSIISSVSAKTYVPIVERKTAQVLSISGDVAQLMDMEDYSTFELSIPEQFKDRVAEGGDITYLTSMGKMKIDLR</sequence>
<evidence type="ECO:0000256" key="1">
    <source>
        <dbReference type="ARBA" id="ARBA00003980"/>
    </source>
</evidence>
<keyword evidence="8 11" id="KW-0385">Hypusine</keyword>
<keyword evidence="14" id="KW-1185">Reference proteome</keyword>
<dbReference type="EMBL" id="JRHO01000009">
    <property type="protein sequence ID" value="KGK99041.1"/>
    <property type="molecule type" value="Genomic_DNA"/>
</dbReference>
<dbReference type="PANTHER" id="PTHR11673">
    <property type="entry name" value="TRANSLATION INITIATION FACTOR 5A FAMILY MEMBER"/>
    <property type="match status" value="1"/>
</dbReference>
<dbReference type="PROSITE" id="PS00302">
    <property type="entry name" value="IF5A_HYPUSINE"/>
    <property type="match status" value="1"/>
</dbReference>
<evidence type="ECO:0000256" key="5">
    <source>
        <dbReference type="ARBA" id="ARBA00022490"/>
    </source>
</evidence>
<dbReference type="GO" id="GO:0003723">
    <property type="term" value="F:RNA binding"/>
    <property type="evidence" value="ECO:0007669"/>
    <property type="project" value="InterPro"/>
</dbReference>
<dbReference type="GO" id="GO:0045901">
    <property type="term" value="P:positive regulation of translational elongation"/>
    <property type="evidence" value="ECO:0007669"/>
    <property type="project" value="InterPro"/>
</dbReference>
<keyword evidence="7 11" id="KW-0648">Protein biosynthesis</keyword>
<dbReference type="Proteomes" id="UP000029859">
    <property type="component" value="Unassembled WGS sequence"/>
</dbReference>
<dbReference type="NCBIfam" id="TIGR00037">
    <property type="entry name" value="eIF_5A"/>
    <property type="match status" value="1"/>
</dbReference>
<comment type="similarity">
    <text evidence="3 11">Belongs to the eIF-5A family.</text>
</comment>
<dbReference type="InterPro" id="IPR048670">
    <property type="entry name" value="IF5A-like_N"/>
</dbReference>
<dbReference type="Pfam" id="PF01287">
    <property type="entry name" value="eIF-5a"/>
    <property type="match status" value="1"/>
</dbReference>
<dbReference type="SMART" id="SM01376">
    <property type="entry name" value="eIF-5a"/>
    <property type="match status" value="1"/>
</dbReference>
<dbReference type="NCBIfam" id="NF003076">
    <property type="entry name" value="PRK03999.1"/>
    <property type="match status" value="1"/>
</dbReference>
<dbReference type="InterPro" id="IPR014722">
    <property type="entry name" value="Rib_uL2_dom2"/>
</dbReference>
<feature type="domain" description="Translation initiation factor 5A C-terminal" evidence="12">
    <location>
        <begin position="68"/>
        <end position="127"/>
    </location>
</feature>
<dbReference type="CDD" id="cd04467">
    <property type="entry name" value="S1_aIF5A"/>
    <property type="match status" value="1"/>
</dbReference>
<dbReference type="Pfam" id="PF21485">
    <property type="entry name" value="IF5A-like_N"/>
    <property type="match status" value="1"/>
</dbReference>
<organism evidence="13 14">
    <name type="scientific">Methanococcoides methylutens</name>
    <dbReference type="NCBI Taxonomy" id="2226"/>
    <lineage>
        <taxon>Archaea</taxon>
        <taxon>Methanobacteriati</taxon>
        <taxon>Methanobacteriota</taxon>
        <taxon>Stenosarchaea group</taxon>
        <taxon>Methanomicrobia</taxon>
        <taxon>Methanosarcinales</taxon>
        <taxon>Methanosarcinaceae</taxon>
        <taxon>Methanococcoides</taxon>
    </lineage>
</organism>
<comment type="function">
    <text evidence="1 11">Functions by promoting the formation of the first peptide bond.</text>
</comment>
<dbReference type="InterPro" id="IPR019769">
    <property type="entry name" value="Trans_elong_IF5A_hypusine_site"/>
</dbReference>
<dbReference type="InterPro" id="IPR012340">
    <property type="entry name" value="NA-bd_OB-fold"/>
</dbReference>
<feature type="modified residue" description="Hypusine" evidence="11">
    <location>
        <position position="35"/>
    </location>
</feature>
<proteinExistence type="inferred from homology"/>
<evidence type="ECO:0000256" key="4">
    <source>
        <dbReference type="ARBA" id="ARBA00016327"/>
    </source>
</evidence>
<dbReference type="InterPro" id="IPR001884">
    <property type="entry name" value="IF5A-like"/>
</dbReference>
<dbReference type="GO" id="GO:0045905">
    <property type="term" value="P:positive regulation of translational termination"/>
    <property type="evidence" value="ECO:0007669"/>
    <property type="project" value="InterPro"/>
</dbReference>
<dbReference type="FunFam" id="2.30.30.30:FF:000038">
    <property type="entry name" value="Translation initiation factor 5A"/>
    <property type="match status" value="1"/>
</dbReference>
<evidence type="ECO:0000256" key="10">
    <source>
        <dbReference type="ARBA" id="ARBA00032163"/>
    </source>
</evidence>
<reference evidence="13 14" key="1">
    <citation type="submission" date="2014-09" db="EMBL/GenBank/DDBJ databases">
        <title>Draft genome sequence of an obligately methylotrophic methanogen, Methanococcoides methylutens, isolated from marine sediment.</title>
        <authorList>
            <person name="Guan Y."/>
            <person name="Ngugi D.K."/>
            <person name="Blom J."/>
            <person name="Ali S."/>
            <person name="Ferry J.G."/>
            <person name="Stingl U."/>
        </authorList>
    </citation>
    <scope>NUCLEOTIDE SEQUENCE [LARGE SCALE GENOMIC DNA]</scope>
    <source>
        <strain evidence="13 14">DSM 2657</strain>
    </source>
</reference>
<dbReference type="InterPro" id="IPR008991">
    <property type="entry name" value="Translation_prot_SH3-like_sf"/>
</dbReference>
<evidence type="ECO:0000313" key="13">
    <source>
        <dbReference type="EMBL" id="KGK99041.1"/>
    </source>
</evidence>
<evidence type="ECO:0000256" key="7">
    <source>
        <dbReference type="ARBA" id="ARBA00022917"/>
    </source>
</evidence>
<evidence type="ECO:0000259" key="12">
    <source>
        <dbReference type="SMART" id="SM01376"/>
    </source>
</evidence>
<dbReference type="Gene3D" id="2.40.50.140">
    <property type="entry name" value="Nucleic acid-binding proteins"/>
    <property type="match status" value="1"/>
</dbReference>
<evidence type="ECO:0000256" key="2">
    <source>
        <dbReference type="ARBA" id="ARBA00004496"/>
    </source>
</evidence>
<dbReference type="GO" id="GO:0043022">
    <property type="term" value="F:ribosome binding"/>
    <property type="evidence" value="ECO:0007669"/>
    <property type="project" value="InterPro"/>
</dbReference>
<gene>
    <name evidence="11" type="primary">eif5a</name>
    <name evidence="13" type="ORF">LI82_03130</name>
</gene>
<dbReference type="AlphaFoldDB" id="A0A099T497"/>
<dbReference type="InterPro" id="IPR022847">
    <property type="entry name" value="Transl_elong_IF5A_arc"/>
</dbReference>
<keyword evidence="6 11" id="KW-0396">Initiation factor</keyword>